<accession>A0ACC4BWE8</accession>
<keyword evidence="2" id="KW-1185">Reference proteome</keyword>
<comment type="caution">
    <text evidence="1">The sequence shown here is derived from an EMBL/GenBank/DDBJ whole genome shotgun (WGS) entry which is preliminary data.</text>
</comment>
<reference evidence="1 2" key="1">
    <citation type="journal article" date="2024" name="Plant Biotechnol. J.">
        <title>Genome and CRISPR/Cas9 system of a widespread forest tree (Populus alba) in the world.</title>
        <authorList>
            <person name="Liu Y.J."/>
            <person name="Jiang P.F."/>
            <person name="Han X.M."/>
            <person name="Li X.Y."/>
            <person name="Wang H.M."/>
            <person name="Wang Y.J."/>
            <person name="Wang X.X."/>
            <person name="Zeng Q.Y."/>
        </authorList>
    </citation>
    <scope>NUCLEOTIDE SEQUENCE [LARGE SCALE GENOMIC DNA]</scope>
    <source>
        <strain evidence="2">cv. PAL-ZL1</strain>
    </source>
</reference>
<dbReference type="EMBL" id="RCHU02000008">
    <property type="protein sequence ID" value="KAL3582336.1"/>
    <property type="molecule type" value="Genomic_DNA"/>
</dbReference>
<organism evidence="1 2">
    <name type="scientific">Populus alba</name>
    <name type="common">White poplar</name>
    <dbReference type="NCBI Taxonomy" id="43335"/>
    <lineage>
        <taxon>Eukaryota</taxon>
        <taxon>Viridiplantae</taxon>
        <taxon>Streptophyta</taxon>
        <taxon>Embryophyta</taxon>
        <taxon>Tracheophyta</taxon>
        <taxon>Spermatophyta</taxon>
        <taxon>Magnoliopsida</taxon>
        <taxon>eudicotyledons</taxon>
        <taxon>Gunneridae</taxon>
        <taxon>Pentapetalae</taxon>
        <taxon>rosids</taxon>
        <taxon>fabids</taxon>
        <taxon>Malpighiales</taxon>
        <taxon>Salicaceae</taxon>
        <taxon>Saliceae</taxon>
        <taxon>Populus</taxon>
    </lineage>
</organism>
<dbReference type="Proteomes" id="UP000309997">
    <property type="component" value="Unassembled WGS sequence"/>
</dbReference>
<protein>
    <submittedName>
        <fullName evidence="1">Uncharacterized protein</fullName>
    </submittedName>
</protein>
<sequence>MCKNLPSLSEKSQLRILNRKLDALVDEIAHKIAGYYTRGLAVPSPDNVDEPASHLKLGCLGMLSISRNGLDSELGCQKEVGGSYFMSCDASSGSSCSISRNALDSELGCHE</sequence>
<evidence type="ECO:0000313" key="1">
    <source>
        <dbReference type="EMBL" id="KAL3582336.1"/>
    </source>
</evidence>
<evidence type="ECO:0000313" key="2">
    <source>
        <dbReference type="Proteomes" id="UP000309997"/>
    </source>
</evidence>
<proteinExistence type="predicted"/>
<gene>
    <name evidence="1" type="ORF">D5086_016668</name>
</gene>
<name>A0ACC4BWE8_POPAL</name>